<evidence type="ECO:0000256" key="4">
    <source>
        <dbReference type="ARBA" id="ARBA00022764"/>
    </source>
</evidence>
<dbReference type="PANTHER" id="PTHR35891:SF2">
    <property type="entry name" value="THIOL:DISULFIDE INTERCHANGE PROTEIN DSBA"/>
    <property type="match status" value="1"/>
</dbReference>
<keyword evidence="5 7" id="KW-1015">Disulfide bond</keyword>
<evidence type="ECO:0000256" key="3">
    <source>
        <dbReference type="ARBA" id="ARBA00022729"/>
    </source>
</evidence>
<dbReference type="PROSITE" id="PS00194">
    <property type="entry name" value="THIOREDOXIN_1"/>
    <property type="match status" value="1"/>
</dbReference>
<dbReference type="Gene3D" id="3.40.30.10">
    <property type="entry name" value="Glutaredoxin"/>
    <property type="match status" value="2"/>
</dbReference>
<evidence type="ECO:0000313" key="11">
    <source>
        <dbReference type="EMBL" id="OWR04481.1"/>
    </source>
</evidence>
<evidence type="ECO:0000256" key="7">
    <source>
        <dbReference type="PIRNR" id="PIRNR001488"/>
    </source>
</evidence>
<dbReference type="Pfam" id="PF01323">
    <property type="entry name" value="DSBA"/>
    <property type="match status" value="1"/>
</dbReference>
<dbReference type="InterPro" id="IPR001853">
    <property type="entry name" value="DSBA-like_thioredoxin_dom"/>
</dbReference>
<comment type="caution">
    <text evidence="11">The sequence shown here is derived from an EMBL/GenBank/DDBJ whole genome shotgun (WGS) entry which is preliminary data.</text>
</comment>
<feature type="chain" id="PRO_5013078147" description="Thiol:disulfide interchange protein" evidence="9">
    <location>
        <begin position="25"/>
        <end position="220"/>
    </location>
</feature>
<reference evidence="11 12" key="1">
    <citation type="journal article" date="2007" name="Int. J. Syst. Evol. Microbiol.">
        <title>Description of Pelomonas aquatica sp. nov. and Pelomonas puraquae sp. nov., isolated from industrial and haemodialysis water.</title>
        <authorList>
            <person name="Gomila M."/>
            <person name="Bowien B."/>
            <person name="Falsen E."/>
            <person name="Moore E.R."/>
            <person name="Lalucat J."/>
        </authorList>
    </citation>
    <scope>NUCLEOTIDE SEQUENCE [LARGE SCALE GENOMIC DNA]</scope>
    <source>
        <strain evidence="11 12">CCUG 52769</strain>
    </source>
</reference>
<keyword evidence="4 7" id="KW-0574">Periplasm</keyword>
<evidence type="ECO:0000256" key="2">
    <source>
        <dbReference type="ARBA" id="ARBA00005791"/>
    </source>
</evidence>
<dbReference type="PANTHER" id="PTHR35891">
    <property type="entry name" value="THIOL:DISULFIDE INTERCHANGE PROTEIN DSBA"/>
    <property type="match status" value="1"/>
</dbReference>
<dbReference type="CDD" id="cd03019">
    <property type="entry name" value="DsbA_DsbA"/>
    <property type="match status" value="1"/>
</dbReference>
<name>A0A254N8X4_9BURK</name>
<dbReference type="InterPro" id="IPR050824">
    <property type="entry name" value="Thiol_disulfide_DsbA"/>
</dbReference>
<evidence type="ECO:0000256" key="9">
    <source>
        <dbReference type="SAM" id="SignalP"/>
    </source>
</evidence>
<evidence type="ECO:0000259" key="10">
    <source>
        <dbReference type="PROSITE" id="PS51352"/>
    </source>
</evidence>
<feature type="disulfide bond" description="Redox-active" evidence="8">
    <location>
        <begin position="58"/>
        <end position="61"/>
    </location>
</feature>
<dbReference type="InterPro" id="IPR013766">
    <property type="entry name" value="Thioredoxin_domain"/>
</dbReference>
<dbReference type="InterPro" id="IPR023205">
    <property type="entry name" value="DsbA/DsbL"/>
</dbReference>
<dbReference type="OrthoDB" id="9784896at2"/>
<evidence type="ECO:0000256" key="1">
    <source>
        <dbReference type="ARBA" id="ARBA00004418"/>
    </source>
</evidence>
<dbReference type="AlphaFoldDB" id="A0A254N8X4"/>
<keyword evidence="12" id="KW-1185">Reference proteome</keyword>
<organism evidence="11 12">
    <name type="scientific">Roseateles puraquae</name>
    <dbReference type="NCBI Taxonomy" id="431059"/>
    <lineage>
        <taxon>Bacteria</taxon>
        <taxon>Pseudomonadati</taxon>
        <taxon>Pseudomonadota</taxon>
        <taxon>Betaproteobacteria</taxon>
        <taxon>Burkholderiales</taxon>
        <taxon>Sphaerotilaceae</taxon>
        <taxon>Roseateles</taxon>
    </lineage>
</organism>
<dbReference type="GO" id="GO:0042597">
    <property type="term" value="C:periplasmic space"/>
    <property type="evidence" value="ECO:0007669"/>
    <property type="project" value="UniProtKB-SubCell"/>
</dbReference>
<sequence>MKRRDFSALLATAPALGAATSAHAQGGPVEGRHYQVITPPLPTAPGKIEVVEFFWYGCPHCYAFEPAIEAWSKQLPNDVVFRKAHVAFRANVKIHQRMFYALEALGKEAAARPAIFNAMHQQGLTLDDAKSQAKFLSPLGIDPVKYQEAYNSFGVVTKCQQAEKLSEAYRIDGVPSIGIGGRFLTSPSQAGLGQRLSELELGQRALQITEFLIQRVRNKA</sequence>
<evidence type="ECO:0000313" key="12">
    <source>
        <dbReference type="Proteomes" id="UP000197446"/>
    </source>
</evidence>
<dbReference type="InterPro" id="IPR036249">
    <property type="entry name" value="Thioredoxin-like_sf"/>
</dbReference>
<dbReference type="EMBL" id="NISI01000002">
    <property type="protein sequence ID" value="OWR04481.1"/>
    <property type="molecule type" value="Genomic_DNA"/>
</dbReference>
<dbReference type="SUPFAM" id="SSF52833">
    <property type="entry name" value="Thioredoxin-like"/>
    <property type="match status" value="1"/>
</dbReference>
<dbReference type="PROSITE" id="PS51352">
    <property type="entry name" value="THIOREDOXIN_2"/>
    <property type="match status" value="1"/>
</dbReference>
<dbReference type="InterPro" id="IPR017937">
    <property type="entry name" value="Thioredoxin_CS"/>
</dbReference>
<feature type="signal peptide" evidence="9">
    <location>
        <begin position="1"/>
        <end position="24"/>
    </location>
</feature>
<evidence type="ECO:0000256" key="8">
    <source>
        <dbReference type="PIRSR" id="PIRSR001488-1"/>
    </source>
</evidence>
<keyword evidence="6" id="KW-0676">Redox-active center</keyword>
<evidence type="ECO:0000256" key="5">
    <source>
        <dbReference type="ARBA" id="ARBA00023157"/>
    </source>
</evidence>
<protein>
    <recommendedName>
        <fullName evidence="7">Thiol:disulfide interchange protein</fullName>
    </recommendedName>
</protein>
<comment type="similarity">
    <text evidence="2">Belongs to the thioredoxin family. DsbA subfamily.</text>
</comment>
<keyword evidence="3 9" id="KW-0732">Signal</keyword>
<dbReference type="PIRSF" id="PIRSF001488">
    <property type="entry name" value="Tdi_protein"/>
    <property type="match status" value="1"/>
</dbReference>
<feature type="domain" description="Thioredoxin" evidence="10">
    <location>
        <begin position="7"/>
        <end position="155"/>
    </location>
</feature>
<accession>A0A254N8X4</accession>
<evidence type="ECO:0000256" key="6">
    <source>
        <dbReference type="ARBA" id="ARBA00023284"/>
    </source>
</evidence>
<proteinExistence type="inferred from homology"/>
<dbReference type="GO" id="GO:0015036">
    <property type="term" value="F:disulfide oxidoreductase activity"/>
    <property type="evidence" value="ECO:0007669"/>
    <property type="project" value="UniProtKB-ARBA"/>
</dbReference>
<comment type="subcellular location">
    <subcellularLocation>
        <location evidence="1 7">Periplasm</location>
    </subcellularLocation>
</comment>
<dbReference type="RefSeq" id="WP_088482618.1">
    <property type="nucleotide sequence ID" value="NZ_NISI01000002.1"/>
</dbReference>
<gene>
    <name evidence="11" type="ORF">CDO81_07800</name>
</gene>
<dbReference type="Proteomes" id="UP000197446">
    <property type="component" value="Unassembled WGS sequence"/>
</dbReference>